<keyword evidence="1" id="KW-1133">Transmembrane helix</keyword>
<organism evidence="2 3">
    <name type="scientific">Alkalibacter saccharofermentans DSM 14828</name>
    <dbReference type="NCBI Taxonomy" id="1120975"/>
    <lineage>
        <taxon>Bacteria</taxon>
        <taxon>Bacillati</taxon>
        <taxon>Bacillota</taxon>
        <taxon>Clostridia</taxon>
        <taxon>Eubacteriales</taxon>
        <taxon>Eubacteriaceae</taxon>
        <taxon>Alkalibacter</taxon>
    </lineage>
</organism>
<protein>
    <submittedName>
        <fullName evidence="2">Uncharacterized protein</fullName>
    </submittedName>
</protein>
<dbReference type="EMBL" id="FQTU01000005">
    <property type="protein sequence ID" value="SHE65590.1"/>
    <property type="molecule type" value="Genomic_DNA"/>
</dbReference>
<dbReference type="AlphaFoldDB" id="A0A1M4V9M6"/>
<feature type="transmembrane region" description="Helical" evidence="1">
    <location>
        <begin position="6"/>
        <end position="27"/>
    </location>
</feature>
<evidence type="ECO:0000313" key="3">
    <source>
        <dbReference type="Proteomes" id="UP000184251"/>
    </source>
</evidence>
<dbReference type="Proteomes" id="UP000184251">
    <property type="component" value="Unassembled WGS sequence"/>
</dbReference>
<keyword evidence="3" id="KW-1185">Reference proteome</keyword>
<evidence type="ECO:0000313" key="2">
    <source>
        <dbReference type="EMBL" id="SHE65590.1"/>
    </source>
</evidence>
<dbReference type="RefSeq" id="WP_073269908.1">
    <property type="nucleotide sequence ID" value="NZ_FQTU01000005.1"/>
</dbReference>
<evidence type="ECO:0000256" key="1">
    <source>
        <dbReference type="SAM" id="Phobius"/>
    </source>
</evidence>
<keyword evidence="1" id="KW-0812">Transmembrane</keyword>
<proteinExistence type="predicted"/>
<keyword evidence="1" id="KW-0472">Membrane</keyword>
<accession>A0A1M4V9M6</accession>
<sequence>MDIMVGIVDGIMIILFSLFGLFVLAYVSHKSHVKNLGGNDKFNEIILDQSRSQYYKTLKHLGGYPYFKEDEKVVFKVTDGEIYIQDYTMNNVHKLTPDEIVEYHVQTKTELEKNITVPRVLLLGVLSLAAQKKTETTSQFFTLKLRRNDIEFESIFGQEVENDNLNGIITEINRVKLDSKVV</sequence>
<name>A0A1M4V9M6_9FIRM</name>
<reference evidence="2 3" key="1">
    <citation type="submission" date="2016-11" db="EMBL/GenBank/DDBJ databases">
        <authorList>
            <person name="Jaros S."/>
            <person name="Januszkiewicz K."/>
            <person name="Wedrychowicz H."/>
        </authorList>
    </citation>
    <scope>NUCLEOTIDE SEQUENCE [LARGE SCALE GENOMIC DNA]</scope>
    <source>
        <strain evidence="2 3">DSM 14828</strain>
    </source>
</reference>
<gene>
    <name evidence="2" type="ORF">SAMN02746064_00913</name>
</gene>